<protein>
    <submittedName>
        <fullName evidence="1">Uncharacterized protein</fullName>
    </submittedName>
</protein>
<evidence type="ECO:0000313" key="1">
    <source>
        <dbReference type="EMBL" id="KAJ8887702.1"/>
    </source>
</evidence>
<evidence type="ECO:0000313" key="2">
    <source>
        <dbReference type="Proteomes" id="UP001159363"/>
    </source>
</evidence>
<gene>
    <name evidence="1" type="ORF">PR048_013920</name>
</gene>
<keyword evidence="2" id="KW-1185">Reference proteome</keyword>
<dbReference type="Proteomes" id="UP001159363">
    <property type="component" value="Chromosome X"/>
</dbReference>
<reference evidence="1 2" key="1">
    <citation type="submission" date="2023-02" db="EMBL/GenBank/DDBJ databases">
        <title>LHISI_Scaffold_Assembly.</title>
        <authorList>
            <person name="Stuart O.P."/>
            <person name="Cleave R."/>
            <person name="Magrath M.J.L."/>
            <person name="Mikheyev A.S."/>
        </authorList>
    </citation>
    <scope>NUCLEOTIDE SEQUENCE [LARGE SCALE GENOMIC DNA]</scope>
    <source>
        <strain evidence="1">Daus_M_001</strain>
        <tissue evidence="1">Leg muscle</tissue>
    </source>
</reference>
<sequence>MVPIAASDITAETSLQSTEMAPIASSDIAAETSLRSTQMAPIVAPDISTETSLRCTQTAHIAASDLAVDTSLRSTVMVPIAASDITAETSLQSTEMAPIASSDIAAETSLRSTEITPIAASDLAVDTSLRSNVMVPIAASDITAETSLQSTEMAPIAASNIAAETSLRSTQMAPIVAPDISTETSVRHRGGDVQTVPFEATPDRSTQTVPFPAAASFQGPQLQPFRGFQTGELTTCDNTITVGSVLLEAVSIPQRERYSSFEEEEEEEEMNIFLASLHGHVRGDILECCFSGLNLSPERASSSREDLVRNLGLEPKCTSHAYSLQLKAQSRNPCLFALHQYRQADERNNHGSRASGAPLLATHVNKEMVVARSSLLLLMREINTPAGALCECREKQDGMRESSAKPAALLVGLEDIGLWIPVFDCARRLELLLVEEWRSSKIGATDSLLASRQGEPGSIPTDSLRMWESCRTMPLARGFSRGFPVSPPFHNGTTSYSPQSPPSALKTSLLRAAQNSSLTLARRGRVSSCNGRTLIYHLGEPGLIPGGVNPRVFTRSPSLRSSNAPYSPRFALVGSQHSDVKIRPNPCTHPGKLMRSAVLGKRTRVFPSLARKKRSRYDLLIGIGHLKGRFGEASTGSTGNFVTLMEQLEQVMKYTPYSRLKAMDTLPALRRSRPQVHRIRVMIRQRDERVAELQGSPQTFKTDLTEVALRRLYVNQHVLRRDPAGDVAFDAAVTVAPNRSLAHVRKTAAEDVLEELYPFTEAIKQGMISESLTKTRFRRKDATEWGYLGDEG</sequence>
<accession>A0ABQ9HTI3</accession>
<proteinExistence type="predicted"/>
<dbReference type="EMBL" id="JARBHB010000004">
    <property type="protein sequence ID" value="KAJ8887702.1"/>
    <property type="molecule type" value="Genomic_DNA"/>
</dbReference>
<comment type="caution">
    <text evidence="1">The sequence shown here is derived from an EMBL/GenBank/DDBJ whole genome shotgun (WGS) entry which is preliminary data.</text>
</comment>
<name>A0ABQ9HTI3_9NEOP</name>
<organism evidence="1 2">
    <name type="scientific">Dryococelus australis</name>
    <dbReference type="NCBI Taxonomy" id="614101"/>
    <lineage>
        <taxon>Eukaryota</taxon>
        <taxon>Metazoa</taxon>
        <taxon>Ecdysozoa</taxon>
        <taxon>Arthropoda</taxon>
        <taxon>Hexapoda</taxon>
        <taxon>Insecta</taxon>
        <taxon>Pterygota</taxon>
        <taxon>Neoptera</taxon>
        <taxon>Polyneoptera</taxon>
        <taxon>Phasmatodea</taxon>
        <taxon>Verophasmatodea</taxon>
        <taxon>Anareolatae</taxon>
        <taxon>Phasmatidae</taxon>
        <taxon>Eurycanthinae</taxon>
        <taxon>Dryococelus</taxon>
    </lineage>
</organism>